<feature type="transmembrane region" description="Helical" evidence="8">
    <location>
        <begin position="281"/>
        <end position="299"/>
    </location>
</feature>
<dbReference type="EC" id="2.4.-.-" evidence="9"/>
<comment type="subcellular location">
    <subcellularLocation>
        <location evidence="1">Cell membrane</location>
        <topology evidence="1">Multi-pass membrane protein</topology>
    </subcellularLocation>
</comment>
<dbReference type="PANTHER" id="PTHR33908:SF3">
    <property type="entry name" value="UNDECAPRENYL PHOSPHATE-ALPHA-4-AMINO-4-DEOXY-L-ARABINOSE ARABINOSYL TRANSFERASE"/>
    <property type="match status" value="1"/>
</dbReference>
<feature type="transmembrane region" description="Helical" evidence="8">
    <location>
        <begin position="257"/>
        <end position="274"/>
    </location>
</feature>
<dbReference type="Proteomes" id="UP001356428">
    <property type="component" value="Chromosome"/>
</dbReference>
<feature type="transmembrane region" description="Helical" evidence="8">
    <location>
        <begin position="341"/>
        <end position="360"/>
    </location>
</feature>
<dbReference type="InterPro" id="IPR050297">
    <property type="entry name" value="LipidA_mod_glycosyltrf_83"/>
</dbReference>
<evidence type="ECO:0000256" key="8">
    <source>
        <dbReference type="SAM" id="Phobius"/>
    </source>
</evidence>
<organism evidence="9 10">
    <name type="scientific">Streptomyces cyaneofuscatus</name>
    <dbReference type="NCBI Taxonomy" id="66883"/>
    <lineage>
        <taxon>Bacteria</taxon>
        <taxon>Bacillati</taxon>
        <taxon>Actinomycetota</taxon>
        <taxon>Actinomycetes</taxon>
        <taxon>Kitasatosporales</taxon>
        <taxon>Streptomycetaceae</taxon>
        <taxon>Streptomyces</taxon>
    </lineage>
</organism>
<evidence type="ECO:0000313" key="10">
    <source>
        <dbReference type="Proteomes" id="UP001356428"/>
    </source>
</evidence>
<evidence type="ECO:0000256" key="3">
    <source>
        <dbReference type="ARBA" id="ARBA00022676"/>
    </source>
</evidence>
<evidence type="ECO:0000256" key="6">
    <source>
        <dbReference type="ARBA" id="ARBA00022989"/>
    </source>
</evidence>
<feature type="transmembrane region" description="Helical" evidence="8">
    <location>
        <begin position="154"/>
        <end position="174"/>
    </location>
</feature>
<keyword evidence="10" id="KW-1185">Reference proteome</keyword>
<evidence type="ECO:0000256" key="1">
    <source>
        <dbReference type="ARBA" id="ARBA00004651"/>
    </source>
</evidence>
<name>A0ABZ1F444_9ACTN</name>
<feature type="transmembrane region" description="Helical" evidence="8">
    <location>
        <begin position="186"/>
        <end position="211"/>
    </location>
</feature>
<evidence type="ECO:0000256" key="5">
    <source>
        <dbReference type="ARBA" id="ARBA00022692"/>
    </source>
</evidence>
<feature type="transmembrane region" description="Helical" evidence="8">
    <location>
        <begin position="84"/>
        <end position="104"/>
    </location>
</feature>
<evidence type="ECO:0000313" key="9">
    <source>
        <dbReference type="EMBL" id="WSB11025.1"/>
    </source>
</evidence>
<evidence type="ECO:0000256" key="4">
    <source>
        <dbReference type="ARBA" id="ARBA00022679"/>
    </source>
</evidence>
<keyword evidence="2" id="KW-1003">Cell membrane</keyword>
<keyword evidence="7 8" id="KW-0472">Membrane</keyword>
<protein>
    <submittedName>
        <fullName evidence="9">Glycosyltransferase family 39 protein</fullName>
        <ecNumber evidence="9">2.4.-.-</ecNumber>
    </submittedName>
</protein>
<feature type="transmembrane region" description="Helical" evidence="8">
    <location>
        <begin position="30"/>
        <end position="48"/>
    </location>
</feature>
<evidence type="ECO:0000256" key="2">
    <source>
        <dbReference type="ARBA" id="ARBA00022475"/>
    </source>
</evidence>
<dbReference type="PANTHER" id="PTHR33908">
    <property type="entry name" value="MANNOSYLTRANSFERASE YKCB-RELATED"/>
    <property type="match status" value="1"/>
</dbReference>
<keyword evidence="6 8" id="KW-1133">Transmembrane helix</keyword>
<keyword evidence="4 9" id="KW-0808">Transferase</keyword>
<sequence length="504" mass="53947">MSLDVRAPAATGSVPARPPCAQRPSARVKALAAFLPASFALVVGLWGIRRQNTLWGDEAVTYQLAQREPSQIWHTVQQIDLVHALHYAVMHVIFDLFGAGLLSLRLPSVLAMAAAASGVGLLGLRLAGPRAGLLAGLVFALLPQVQKYAQEGRSYALVCALIAWASCALVASISRPGRWRWAAYGLTMLLACLLHEFAVLALAAHGVTLIVSRTPKRLLRAWGVTAAGVVIGLLPLVVVSAGQSEQVSWIGGPVRPYPLLVAVVVGILCARAPLRSRGPVNVAALAVPILVLPGALLLTASLVKPLFVDRYVLFSDIGIALLLGAWLDHMRRLRPARYTPTVYIAAIAALAALVPTSLSLRTPQSRSNDATAIGAAVREQGRPGDGLLHLAGRHRTLAATYPGDTRHLTDLALAQDPVESNTLAGVELPARDIAARMMQFHRIVTVRVARADTLTDPQEKAKTDTLRHHFRERTTTRVNGARITVYVRDDGTPSKTGTPVQHPR</sequence>
<dbReference type="EMBL" id="CP109083">
    <property type="protein sequence ID" value="WSB11025.1"/>
    <property type="molecule type" value="Genomic_DNA"/>
</dbReference>
<dbReference type="RefSeq" id="WP_326702977.1">
    <property type="nucleotide sequence ID" value="NZ_CP109083.1"/>
</dbReference>
<evidence type="ECO:0000256" key="7">
    <source>
        <dbReference type="ARBA" id="ARBA00023136"/>
    </source>
</evidence>
<feature type="transmembrane region" description="Helical" evidence="8">
    <location>
        <begin position="311"/>
        <end position="329"/>
    </location>
</feature>
<gene>
    <name evidence="9" type="ORF">OG849_29150</name>
</gene>
<dbReference type="GO" id="GO:0016757">
    <property type="term" value="F:glycosyltransferase activity"/>
    <property type="evidence" value="ECO:0007669"/>
    <property type="project" value="UniProtKB-KW"/>
</dbReference>
<feature type="transmembrane region" description="Helical" evidence="8">
    <location>
        <begin position="110"/>
        <end position="142"/>
    </location>
</feature>
<keyword evidence="5 8" id="KW-0812">Transmembrane</keyword>
<proteinExistence type="predicted"/>
<keyword evidence="3 9" id="KW-0328">Glycosyltransferase</keyword>
<feature type="transmembrane region" description="Helical" evidence="8">
    <location>
        <begin position="218"/>
        <end position="237"/>
    </location>
</feature>
<accession>A0ABZ1F444</accession>
<reference evidence="9 10" key="1">
    <citation type="submission" date="2022-10" db="EMBL/GenBank/DDBJ databases">
        <title>The complete genomes of actinobacterial strains from the NBC collection.</title>
        <authorList>
            <person name="Joergensen T.S."/>
            <person name="Alvarez Arevalo M."/>
            <person name="Sterndorff E.B."/>
            <person name="Faurdal D."/>
            <person name="Vuksanovic O."/>
            <person name="Mourched A.-S."/>
            <person name="Charusanti P."/>
            <person name="Shaw S."/>
            <person name="Blin K."/>
            <person name="Weber T."/>
        </authorList>
    </citation>
    <scope>NUCLEOTIDE SEQUENCE [LARGE SCALE GENOMIC DNA]</scope>
    <source>
        <strain evidence="9 10">NBC 01792</strain>
    </source>
</reference>